<keyword evidence="2" id="KW-0472">Membrane</keyword>
<feature type="transmembrane region" description="Helical" evidence="2">
    <location>
        <begin position="1342"/>
        <end position="1363"/>
    </location>
</feature>
<feature type="compositionally biased region" description="Low complexity" evidence="1">
    <location>
        <begin position="168"/>
        <end position="177"/>
    </location>
</feature>
<feature type="compositionally biased region" description="Basic and acidic residues" evidence="1">
    <location>
        <begin position="247"/>
        <end position="257"/>
    </location>
</feature>
<dbReference type="GeneID" id="40309259"/>
<feature type="compositionally biased region" description="Polar residues" evidence="1">
    <location>
        <begin position="336"/>
        <end position="346"/>
    </location>
</feature>
<feature type="compositionally biased region" description="Basic and acidic residues" evidence="1">
    <location>
        <begin position="63"/>
        <end position="78"/>
    </location>
</feature>
<feature type="compositionally biased region" description="Basic and acidic residues" evidence="1">
    <location>
        <begin position="204"/>
        <end position="228"/>
    </location>
</feature>
<evidence type="ECO:0000313" key="4">
    <source>
        <dbReference type="Proteomes" id="UP000224006"/>
    </source>
</evidence>
<keyword evidence="3" id="KW-0378">Hydrolase</keyword>
<feature type="compositionally biased region" description="Basic and acidic residues" evidence="1">
    <location>
        <begin position="182"/>
        <end position="191"/>
    </location>
</feature>
<keyword evidence="2" id="KW-0812">Transmembrane</keyword>
<evidence type="ECO:0000256" key="1">
    <source>
        <dbReference type="SAM" id="MobiDB-lite"/>
    </source>
</evidence>
<dbReference type="OrthoDB" id="1657402at2759"/>
<feature type="compositionally biased region" description="Acidic residues" evidence="1">
    <location>
        <begin position="8"/>
        <end position="21"/>
    </location>
</feature>
<dbReference type="RefSeq" id="XP_029220146.1">
    <property type="nucleotide sequence ID" value="XM_029362780.1"/>
</dbReference>
<feature type="region of interest" description="Disordered" evidence="1">
    <location>
        <begin position="167"/>
        <end position="268"/>
    </location>
</feature>
<organism evidence="3 4">
    <name type="scientific">Besnoitia besnoiti</name>
    <name type="common">Apicomplexan protozoan</name>
    <dbReference type="NCBI Taxonomy" id="94643"/>
    <lineage>
        <taxon>Eukaryota</taxon>
        <taxon>Sar</taxon>
        <taxon>Alveolata</taxon>
        <taxon>Apicomplexa</taxon>
        <taxon>Conoidasida</taxon>
        <taxon>Coccidia</taxon>
        <taxon>Eucoccidiorida</taxon>
        <taxon>Eimeriorina</taxon>
        <taxon>Sarcocystidae</taxon>
        <taxon>Besnoitia</taxon>
    </lineage>
</organism>
<proteinExistence type="predicted"/>
<feature type="region of interest" description="Disordered" evidence="1">
    <location>
        <begin position="313"/>
        <end position="355"/>
    </location>
</feature>
<protein>
    <submittedName>
        <fullName evidence="3">Glycosyl hydrolases family 35 protein</fullName>
    </submittedName>
</protein>
<sequence>MGGGLAGDDADDDCLEDDGEAFDVYGQPFLELDGQPRDADGPQESQGEGDDEGERLAVTQHVSSERRAQSDSRVDSRNPRRNPPLEPLAPRRSWWRPIKLLLTGGARPASSGVGEAVATAQGSRRGKAATAQDRQGTKLDVVEAALRVPRKCSSARILSTLKVRRLAKPAGAHAEAPATRETQGDAKKGDYADASDVVYTPASHRADKEAPSSSRREQTRPRPVEQRPGEASAGNKFRDSLTAGGAEGKDQSQEPHLRSVPWGGGGERLRSCRARPIAFWGLGPRHWRSETYLQAHQVLGLDGVCEPKRRRVGEAAGGRERSALSASDGTGAATGRLSQTHPTSGDVSLGRPAEEADVREASAGLADPVARNATCLSRGAPARRRRRLWEELHGALNLPLIYSLNVASSSLTDHSTDGFASALLADPALGEGRGAALLGNSLLLACAGDACGPPLGGIQGIPGSRFRSRVFLLGRERRALKRQAAKLQSLRDSFWRHCFFRNAPCVWLSAPATSASLSGLMPLAEKTKKTFSWRTFLGLSPELSEDVLAPLRDAASGEESGLTAAAQGEGCEVETVQWRRLLHLLEWRTLSSFVSSLLRGQRPVARASCRSRSPPFSQNSATATTALPKDESVSVQRATGETSFSFADIPVEALQDAMRFFAFGGTILSYSQFIAENPALVEIESKKTDTGLGSAEESPLSAASNLAVPCGAHSQACLPPRTTSVPVPSPARRRLFPKVQVLGDDKHDDSRENADAFEEPGGELVPLNLWALPQTPLFDVLSFFHRFLGKLSGNLLELPTYALPFYRRAHVEIFPFKDLDIICNTHGKRTIRVPRKGGKTQLSLSPRSCYGYEKVTAASPAHGGRRHTRLVYSTPLYRFQQSHQSAVAGAVDGRLHERSPEVPVVGAGVHAAGGLPPWSDGSSHANLFVIADGGRRLEPQVWPQTLHQLDPVRPGATISIFSVGPAFCIREDAPASAMLGGASVLAFPQRLTQGWSDFVWYDVNLGGHSEETVYRGACSQTQPNTAISAADKSGTLAVRSSRHSSSVYVFSDRGELLGQHLVSANVTENARGNRGQSAHEEPLHPDELWFEVQVPPEVRKVVVLSSSFGAGSRASPHETVRPRPSWRSRFKQLISCVRQLLSVLCHLSVKHTAAVDSYPKRRQDSARRALFKTPRGGRVHELLWRSSPLEPTKRCIGLRGEPQLYSGVALQAFLERWGFTDAQPRSLTKEPAPLTKQHPLTTPKRTTVHVHLQRARVAAWRRIPHTESFPRQAVAAGTFWVGAAAVVTHGISGYATDVPQGMRPGENHIELLEEKGGFAGGVSIQEVLYGSHSSVLSFAECVLAGAVILLAGLMLLVLFGILIRMFHQRYQGSVFTGKEVLFRQIVQSFDPAELDSPSNSRAVSPVNGQSDPLRCHWRR</sequence>
<dbReference type="GO" id="GO:0016787">
    <property type="term" value="F:hydrolase activity"/>
    <property type="evidence" value="ECO:0007669"/>
    <property type="project" value="UniProtKB-KW"/>
</dbReference>
<feature type="compositionally biased region" description="Polar residues" evidence="1">
    <location>
        <begin position="610"/>
        <end position="625"/>
    </location>
</feature>
<comment type="caution">
    <text evidence="3">The sequence shown here is derived from an EMBL/GenBank/DDBJ whole genome shotgun (WGS) entry which is preliminary data.</text>
</comment>
<feature type="region of interest" description="Disordered" evidence="1">
    <location>
        <begin position="1393"/>
        <end position="1412"/>
    </location>
</feature>
<reference evidence="3 4" key="1">
    <citation type="submission" date="2017-09" db="EMBL/GenBank/DDBJ databases">
        <title>Genome sequencing of Besnoitia besnoiti strain Bb-Ger1.</title>
        <authorList>
            <person name="Schares G."/>
            <person name="Venepally P."/>
            <person name="Lorenzi H.A."/>
        </authorList>
    </citation>
    <scope>NUCLEOTIDE SEQUENCE [LARGE SCALE GENOMIC DNA]</scope>
    <source>
        <strain evidence="3 4">Bb-Ger1</strain>
    </source>
</reference>
<dbReference type="EMBL" id="NWUJ01000003">
    <property type="protein sequence ID" value="PFH36137.1"/>
    <property type="molecule type" value="Genomic_DNA"/>
</dbReference>
<feature type="compositionally biased region" description="Polar residues" evidence="1">
    <location>
        <begin position="1396"/>
        <end position="1410"/>
    </location>
</feature>
<gene>
    <name evidence="3" type="ORF">BESB_043290</name>
</gene>
<dbReference type="KEGG" id="bbes:BESB_043290"/>
<evidence type="ECO:0000256" key="2">
    <source>
        <dbReference type="SAM" id="Phobius"/>
    </source>
</evidence>
<keyword evidence="4" id="KW-1185">Reference proteome</keyword>
<dbReference type="VEuPathDB" id="ToxoDB:BESB_043290"/>
<dbReference type="Proteomes" id="UP000224006">
    <property type="component" value="Chromosome III"/>
</dbReference>
<name>A0A2A9MKJ2_BESBE</name>
<dbReference type="STRING" id="94643.A0A2A9MKJ2"/>
<evidence type="ECO:0000313" key="3">
    <source>
        <dbReference type="EMBL" id="PFH36137.1"/>
    </source>
</evidence>
<accession>A0A2A9MKJ2</accession>
<feature type="region of interest" description="Disordered" evidence="1">
    <location>
        <begin position="1"/>
        <end position="137"/>
    </location>
</feature>
<keyword evidence="2" id="KW-1133">Transmembrane helix</keyword>
<feature type="region of interest" description="Disordered" evidence="1">
    <location>
        <begin position="608"/>
        <end position="633"/>
    </location>
</feature>